<dbReference type="Proteomes" id="UP000827872">
    <property type="component" value="Linkage Group LG03"/>
</dbReference>
<comment type="caution">
    <text evidence="1">The sequence shown here is derived from an EMBL/GenBank/DDBJ whole genome shotgun (WGS) entry which is preliminary data.</text>
</comment>
<accession>A0ACB8EHG3</accession>
<evidence type="ECO:0000313" key="1">
    <source>
        <dbReference type="EMBL" id="KAH7992054.1"/>
    </source>
</evidence>
<protein>
    <submittedName>
        <fullName evidence="1">Uncharacterized protein</fullName>
    </submittedName>
</protein>
<evidence type="ECO:0000313" key="2">
    <source>
        <dbReference type="Proteomes" id="UP000827872"/>
    </source>
</evidence>
<name>A0ACB8EHG3_9SAUR</name>
<dbReference type="EMBL" id="CM037616">
    <property type="protein sequence ID" value="KAH7992054.1"/>
    <property type="molecule type" value="Genomic_DNA"/>
</dbReference>
<reference evidence="1" key="1">
    <citation type="submission" date="2021-08" db="EMBL/GenBank/DDBJ databases">
        <title>The first chromosome-level gecko genome reveals the dynamic sex chromosomes of Neotropical dwarf geckos (Sphaerodactylidae: Sphaerodactylus).</title>
        <authorList>
            <person name="Pinto B.J."/>
            <person name="Keating S.E."/>
            <person name="Gamble T."/>
        </authorList>
    </citation>
    <scope>NUCLEOTIDE SEQUENCE</scope>
    <source>
        <strain evidence="1">TG3544</strain>
    </source>
</reference>
<sequence>MNNRVPPKPVHLQPTGQQKIPPAPSRPLPADPKLLKSLVAKEEATQTSADISRLIKKFESIRQPIDVHKNQVNLAFRMEPGMDLSKQYSPSACDVVTSSASPTNEDKEMDDRETGMLCSTEVSNTDIMKIKELNIEDTTSTEDSVDVSVSKTSTEDLDPKDSSGELNGNGKIPNRDSGIDSPSCSVAGETFMNEDGAEQKKTTVTANPAEMDTDRKGVIFSAGAQKRDSAQDEDSDIDEGSSEEQETVELPKLECVDINKVK</sequence>
<organism evidence="1 2">
    <name type="scientific">Sphaerodactylus townsendi</name>
    <dbReference type="NCBI Taxonomy" id="933632"/>
    <lineage>
        <taxon>Eukaryota</taxon>
        <taxon>Metazoa</taxon>
        <taxon>Chordata</taxon>
        <taxon>Craniata</taxon>
        <taxon>Vertebrata</taxon>
        <taxon>Euteleostomi</taxon>
        <taxon>Lepidosauria</taxon>
        <taxon>Squamata</taxon>
        <taxon>Bifurcata</taxon>
        <taxon>Gekkota</taxon>
        <taxon>Sphaerodactylidae</taxon>
        <taxon>Sphaerodactylus</taxon>
    </lineage>
</organism>
<keyword evidence="2" id="KW-1185">Reference proteome</keyword>
<gene>
    <name evidence="1" type="ORF">K3G42_018789</name>
</gene>
<proteinExistence type="predicted"/>